<name>A0AAV7T455_PLEWA</name>
<accession>A0AAV7T455</accession>
<sequence length="186" mass="21089">MISPRTSFTVQGHCRRHLLSKYCCGGREMILISEKIHPPVLTPLHCSHRPLLPLMGPSRECCVQPGSPFLHQACFRANHYPQALPSTWSARCRPQKRAKRAPGSRRIPWERGQRDRRDTLQPAGEKRQPTVPAIDALERFIETLTEQCLHKGQTTTLATNLLCGSGRADAGYTMRIARQQEKHSYT</sequence>
<evidence type="ECO:0000313" key="3">
    <source>
        <dbReference type="Proteomes" id="UP001066276"/>
    </source>
</evidence>
<protein>
    <submittedName>
        <fullName evidence="2">Uncharacterized protein</fullName>
    </submittedName>
</protein>
<dbReference type="Proteomes" id="UP001066276">
    <property type="component" value="Chromosome 4_1"/>
</dbReference>
<comment type="caution">
    <text evidence="2">The sequence shown here is derived from an EMBL/GenBank/DDBJ whole genome shotgun (WGS) entry which is preliminary data.</text>
</comment>
<feature type="region of interest" description="Disordered" evidence="1">
    <location>
        <begin position="91"/>
        <end position="131"/>
    </location>
</feature>
<reference evidence="2" key="1">
    <citation type="journal article" date="2022" name="bioRxiv">
        <title>Sequencing and chromosome-scale assembly of the giantPleurodeles waltlgenome.</title>
        <authorList>
            <person name="Brown T."/>
            <person name="Elewa A."/>
            <person name="Iarovenko S."/>
            <person name="Subramanian E."/>
            <person name="Araus A.J."/>
            <person name="Petzold A."/>
            <person name="Susuki M."/>
            <person name="Suzuki K.-i.T."/>
            <person name="Hayashi T."/>
            <person name="Toyoda A."/>
            <person name="Oliveira C."/>
            <person name="Osipova E."/>
            <person name="Leigh N.D."/>
            <person name="Simon A."/>
            <person name="Yun M.H."/>
        </authorList>
    </citation>
    <scope>NUCLEOTIDE SEQUENCE</scope>
    <source>
        <strain evidence="2">20211129_DDA</strain>
        <tissue evidence="2">Liver</tissue>
    </source>
</reference>
<proteinExistence type="predicted"/>
<gene>
    <name evidence="2" type="ORF">NDU88_003215</name>
</gene>
<evidence type="ECO:0000256" key="1">
    <source>
        <dbReference type="SAM" id="MobiDB-lite"/>
    </source>
</evidence>
<feature type="compositionally biased region" description="Basic and acidic residues" evidence="1">
    <location>
        <begin position="107"/>
        <end position="128"/>
    </location>
</feature>
<organism evidence="2 3">
    <name type="scientific">Pleurodeles waltl</name>
    <name type="common">Iberian ribbed newt</name>
    <dbReference type="NCBI Taxonomy" id="8319"/>
    <lineage>
        <taxon>Eukaryota</taxon>
        <taxon>Metazoa</taxon>
        <taxon>Chordata</taxon>
        <taxon>Craniata</taxon>
        <taxon>Vertebrata</taxon>
        <taxon>Euteleostomi</taxon>
        <taxon>Amphibia</taxon>
        <taxon>Batrachia</taxon>
        <taxon>Caudata</taxon>
        <taxon>Salamandroidea</taxon>
        <taxon>Salamandridae</taxon>
        <taxon>Pleurodelinae</taxon>
        <taxon>Pleurodeles</taxon>
    </lineage>
</organism>
<evidence type="ECO:0000313" key="2">
    <source>
        <dbReference type="EMBL" id="KAJ1171352.1"/>
    </source>
</evidence>
<keyword evidence="3" id="KW-1185">Reference proteome</keyword>
<dbReference type="AlphaFoldDB" id="A0AAV7T455"/>
<dbReference type="EMBL" id="JANPWB010000007">
    <property type="protein sequence ID" value="KAJ1171352.1"/>
    <property type="molecule type" value="Genomic_DNA"/>
</dbReference>
<feature type="compositionally biased region" description="Basic residues" evidence="1">
    <location>
        <begin position="93"/>
        <end position="103"/>
    </location>
</feature>